<accession>T1F3G5</accession>
<dbReference type="InterPro" id="IPR000884">
    <property type="entry name" value="TSP1_rpt"/>
</dbReference>
<dbReference type="EnsemblMetazoa" id="HelroT170808">
    <property type="protein sequence ID" value="HelroP170808"/>
    <property type="gene ID" value="HelroG170808"/>
</dbReference>
<keyword evidence="4" id="KW-1015">Disulfide bond</keyword>
<evidence type="ECO:0000256" key="5">
    <source>
        <dbReference type="PROSITE-ProRule" id="PRU00076"/>
    </source>
</evidence>
<keyword evidence="2" id="KW-0732">Signal</keyword>
<comment type="caution">
    <text evidence="5">Lacks conserved residue(s) required for the propagation of feature annotation.</text>
</comment>
<dbReference type="OMA" id="AMFNICK"/>
<dbReference type="CDD" id="cd00054">
    <property type="entry name" value="EGF_CA"/>
    <property type="match status" value="1"/>
</dbReference>
<dbReference type="PROSITE" id="PS50092">
    <property type="entry name" value="TSP1"/>
    <property type="match status" value="1"/>
</dbReference>
<feature type="domain" description="EGF-like" evidence="6">
    <location>
        <begin position="38"/>
        <end position="81"/>
    </location>
</feature>
<dbReference type="HOGENOM" id="CLU_1519506_0_0_1"/>
<dbReference type="RefSeq" id="XP_009014885.1">
    <property type="nucleotide sequence ID" value="XM_009016637.1"/>
</dbReference>
<dbReference type="KEGG" id="hro:HELRODRAFT_170808"/>
<dbReference type="SUPFAM" id="SSF82895">
    <property type="entry name" value="TSP-1 type 1 repeat"/>
    <property type="match status" value="1"/>
</dbReference>
<dbReference type="InterPro" id="IPR000742">
    <property type="entry name" value="EGF"/>
</dbReference>
<evidence type="ECO:0000259" key="6">
    <source>
        <dbReference type="PROSITE" id="PS50026"/>
    </source>
</evidence>
<dbReference type="PRINTS" id="PR01705">
    <property type="entry name" value="TSP1REPEAT"/>
</dbReference>
<name>T1F3G5_HELRO</name>
<dbReference type="Pfam" id="PF07645">
    <property type="entry name" value="EGF_CA"/>
    <property type="match status" value="1"/>
</dbReference>
<evidence type="ECO:0000313" key="7">
    <source>
        <dbReference type="EMBL" id="ESO06789.1"/>
    </source>
</evidence>
<dbReference type="PROSITE" id="PS01186">
    <property type="entry name" value="EGF_2"/>
    <property type="match status" value="1"/>
</dbReference>
<dbReference type="PROSITE" id="PS01187">
    <property type="entry name" value="EGF_CA"/>
    <property type="match status" value="1"/>
</dbReference>
<dbReference type="InterPro" id="IPR052065">
    <property type="entry name" value="Compl_asym_regulator"/>
</dbReference>
<keyword evidence="1 5" id="KW-0245">EGF-like domain</keyword>
<dbReference type="AlphaFoldDB" id="T1F3G5"/>
<evidence type="ECO:0000313" key="9">
    <source>
        <dbReference type="Proteomes" id="UP000015101"/>
    </source>
</evidence>
<sequence length="177" mass="19489">MCSYKCAFVNNIDTCLCPVGFEMTTTSCVVLISNFSTDINECKTMTPNPCDPNHGICINIVGSYICVCDDGYMLGPNNTCNDRNGNWATWGGWSNCSQMCNGGIAYRSRYCSSPSPQGLGRNCIGNATGEQQCNTQDCPLTKDEEVYGRTIYVRGLEYDLVRYVCILTTFISSEVKC</sequence>
<reference evidence="7 9" key="2">
    <citation type="journal article" date="2013" name="Nature">
        <title>Insights into bilaterian evolution from three spiralian genomes.</title>
        <authorList>
            <person name="Simakov O."/>
            <person name="Marletaz F."/>
            <person name="Cho S.J."/>
            <person name="Edsinger-Gonzales E."/>
            <person name="Havlak P."/>
            <person name="Hellsten U."/>
            <person name="Kuo D.H."/>
            <person name="Larsson T."/>
            <person name="Lv J."/>
            <person name="Arendt D."/>
            <person name="Savage R."/>
            <person name="Osoegawa K."/>
            <person name="de Jong P."/>
            <person name="Grimwood J."/>
            <person name="Chapman J.A."/>
            <person name="Shapiro H."/>
            <person name="Aerts A."/>
            <person name="Otillar R.P."/>
            <person name="Terry A.Y."/>
            <person name="Boore J.L."/>
            <person name="Grigoriev I.V."/>
            <person name="Lindberg D.R."/>
            <person name="Seaver E.C."/>
            <person name="Weisblat D.A."/>
            <person name="Putnam N.H."/>
            <person name="Rokhsar D.S."/>
        </authorList>
    </citation>
    <scope>NUCLEOTIDE SEQUENCE</scope>
</reference>
<dbReference type="InParanoid" id="T1F3G5"/>
<dbReference type="Proteomes" id="UP000015101">
    <property type="component" value="Unassembled WGS sequence"/>
</dbReference>
<dbReference type="EMBL" id="KB096275">
    <property type="protein sequence ID" value="ESO06789.1"/>
    <property type="molecule type" value="Genomic_DNA"/>
</dbReference>
<dbReference type="GeneID" id="20203364"/>
<dbReference type="SMART" id="SM00181">
    <property type="entry name" value="EGF"/>
    <property type="match status" value="2"/>
</dbReference>
<reference evidence="9" key="1">
    <citation type="submission" date="2012-12" db="EMBL/GenBank/DDBJ databases">
        <authorList>
            <person name="Hellsten U."/>
            <person name="Grimwood J."/>
            <person name="Chapman J.A."/>
            <person name="Shapiro H."/>
            <person name="Aerts A."/>
            <person name="Otillar R.P."/>
            <person name="Terry A.Y."/>
            <person name="Boore J.L."/>
            <person name="Simakov O."/>
            <person name="Marletaz F."/>
            <person name="Cho S.-J."/>
            <person name="Edsinger-Gonzales E."/>
            <person name="Havlak P."/>
            <person name="Kuo D.-H."/>
            <person name="Larsson T."/>
            <person name="Lv J."/>
            <person name="Arendt D."/>
            <person name="Savage R."/>
            <person name="Osoegawa K."/>
            <person name="de Jong P."/>
            <person name="Lindberg D.R."/>
            <person name="Seaver E.C."/>
            <person name="Weisblat D.A."/>
            <person name="Putnam N.H."/>
            <person name="Grigoriev I.V."/>
            <person name="Rokhsar D.S."/>
        </authorList>
    </citation>
    <scope>NUCLEOTIDE SEQUENCE</scope>
</reference>
<evidence type="ECO:0000256" key="3">
    <source>
        <dbReference type="ARBA" id="ARBA00022737"/>
    </source>
</evidence>
<dbReference type="eggNOG" id="KOG3538">
    <property type="taxonomic scope" value="Eukaryota"/>
</dbReference>
<dbReference type="Pfam" id="PF00090">
    <property type="entry name" value="TSP_1"/>
    <property type="match status" value="1"/>
</dbReference>
<evidence type="ECO:0000256" key="1">
    <source>
        <dbReference type="ARBA" id="ARBA00022536"/>
    </source>
</evidence>
<evidence type="ECO:0000256" key="4">
    <source>
        <dbReference type="ARBA" id="ARBA00023157"/>
    </source>
</evidence>
<dbReference type="PANTHER" id="PTHR22906">
    <property type="entry name" value="PROPERDIN"/>
    <property type="match status" value="1"/>
</dbReference>
<protein>
    <recommendedName>
        <fullName evidence="6">EGF-like domain-containing protein</fullName>
    </recommendedName>
</protein>
<dbReference type="InterPro" id="IPR049883">
    <property type="entry name" value="NOTCH1_EGF-like"/>
</dbReference>
<dbReference type="SMART" id="SM00209">
    <property type="entry name" value="TSP1"/>
    <property type="match status" value="1"/>
</dbReference>
<dbReference type="PANTHER" id="PTHR22906:SF55">
    <property type="entry name" value="EGF-LIKE DOMAIN-CONTAINING PROTEIN"/>
    <property type="match status" value="1"/>
</dbReference>
<dbReference type="SMART" id="SM00179">
    <property type="entry name" value="EGF_CA"/>
    <property type="match status" value="1"/>
</dbReference>
<keyword evidence="9" id="KW-1185">Reference proteome</keyword>
<keyword evidence="3" id="KW-0677">Repeat</keyword>
<proteinExistence type="predicted"/>
<dbReference type="InterPro" id="IPR018097">
    <property type="entry name" value="EGF_Ca-bd_CS"/>
</dbReference>
<dbReference type="InterPro" id="IPR036383">
    <property type="entry name" value="TSP1_rpt_sf"/>
</dbReference>
<organism evidence="8 9">
    <name type="scientific">Helobdella robusta</name>
    <name type="common">Californian leech</name>
    <dbReference type="NCBI Taxonomy" id="6412"/>
    <lineage>
        <taxon>Eukaryota</taxon>
        <taxon>Metazoa</taxon>
        <taxon>Spiralia</taxon>
        <taxon>Lophotrochozoa</taxon>
        <taxon>Annelida</taxon>
        <taxon>Clitellata</taxon>
        <taxon>Hirudinea</taxon>
        <taxon>Rhynchobdellida</taxon>
        <taxon>Glossiphoniidae</taxon>
        <taxon>Helobdella</taxon>
    </lineage>
</organism>
<dbReference type="STRING" id="6412.T1F3G5"/>
<dbReference type="PROSITE" id="PS50026">
    <property type="entry name" value="EGF_3"/>
    <property type="match status" value="1"/>
</dbReference>
<dbReference type="FunFam" id="2.10.25.10:FF:000038">
    <property type="entry name" value="Fibrillin 2"/>
    <property type="match status" value="1"/>
</dbReference>
<dbReference type="InterPro" id="IPR001881">
    <property type="entry name" value="EGF-like_Ca-bd_dom"/>
</dbReference>
<dbReference type="GO" id="GO:0005509">
    <property type="term" value="F:calcium ion binding"/>
    <property type="evidence" value="ECO:0007669"/>
    <property type="project" value="InterPro"/>
</dbReference>
<dbReference type="OrthoDB" id="6287223at2759"/>
<reference evidence="8" key="3">
    <citation type="submission" date="2015-06" db="UniProtKB">
        <authorList>
            <consortium name="EnsemblMetazoa"/>
        </authorList>
    </citation>
    <scope>IDENTIFICATION</scope>
</reference>
<dbReference type="PROSITE" id="PS00010">
    <property type="entry name" value="ASX_HYDROXYL"/>
    <property type="match status" value="1"/>
</dbReference>
<dbReference type="FunFam" id="2.20.100.10:FF:000001">
    <property type="entry name" value="semaphorin-5A isoform X1"/>
    <property type="match status" value="1"/>
</dbReference>
<dbReference type="Gene3D" id="2.10.25.10">
    <property type="entry name" value="Laminin"/>
    <property type="match status" value="1"/>
</dbReference>
<dbReference type="EMBL" id="AMQM01003686">
    <property type="status" value="NOT_ANNOTATED_CDS"/>
    <property type="molecule type" value="Genomic_DNA"/>
</dbReference>
<evidence type="ECO:0000256" key="2">
    <source>
        <dbReference type="ARBA" id="ARBA00022729"/>
    </source>
</evidence>
<dbReference type="SUPFAM" id="SSF57196">
    <property type="entry name" value="EGF/Laminin"/>
    <property type="match status" value="1"/>
</dbReference>
<dbReference type="InterPro" id="IPR000152">
    <property type="entry name" value="EGF-type_Asp/Asn_hydroxyl_site"/>
</dbReference>
<dbReference type="Gene3D" id="2.20.100.10">
    <property type="entry name" value="Thrombospondin type-1 (TSP1) repeat"/>
    <property type="match status" value="1"/>
</dbReference>
<gene>
    <name evidence="8" type="primary">20203364</name>
    <name evidence="7" type="ORF">HELRODRAFT_170808</name>
</gene>
<dbReference type="CTD" id="20203364"/>
<evidence type="ECO:0000313" key="8">
    <source>
        <dbReference type="EnsemblMetazoa" id="HelroP170808"/>
    </source>
</evidence>